<dbReference type="EMBL" id="CAEY01000289">
    <property type="status" value="NOT_ANNOTATED_CDS"/>
    <property type="molecule type" value="Genomic_DNA"/>
</dbReference>
<evidence type="ECO:0000256" key="1">
    <source>
        <dbReference type="SAM" id="MobiDB-lite"/>
    </source>
</evidence>
<accession>T1KP65</accession>
<dbReference type="HOGENOM" id="CLU_1909324_0_0_1"/>
<reference evidence="3" key="1">
    <citation type="submission" date="2011-08" db="EMBL/GenBank/DDBJ databases">
        <authorList>
            <person name="Rombauts S."/>
        </authorList>
    </citation>
    <scope>NUCLEOTIDE SEQUENCE</scope>
    <source>
        <strain evidence="3">London</strain>
    </source>
</reference>
<name>T1KP65_TETUR</name>
<keyword evidence="3" id="KW-1185">Reference proteome</keyword>
<feature type="region of interest" description="Disordered" evidence="1">
    <location>
        <begin position="1"/>
        <end position="33"/>
    </location>
</feature>
<dbReference type="EnsemblMetazoa" id="tetur16g03580.1">
    <property type="protein sequence ID" value="tetur16g03580.1"/>
    <property type="gene ID" value="tetur16g03580"/>
</dbReference>
<dbReference type="Proteomes" id="UP000015104">
    <property type="component" value="Unassembled WGS sequence"/>
</dbReference>
<sequence>MEEEKKNKKKLWRAKQRERKKERDKDVKANLLEKGEADPYFAKNMERKARKEKNRAAKKFKESLEMFKQHSSVEGYKAEDTALGRIAAESLKKEAISDFQKAQETLAVAATLKGKEADEPGSAHSELLKHIYQ</sequence>
<reference evidence="2" key="2">
    <citation type="submission" date="2015-06" db="UniProtKB">
        <authorList>
            <consortium name="EnsemblMetazoa"/>
        </authorList>
    </citation>
    <scope>IDENTIFICATION</scope>
</reference>
<organism evidence="2 3">
    <name type="scientific">Tetranychus urticae</name>
    <name type="common">Two-spotted spider mite</name>
    <dbReference type="NCBI Taxonomy" id="32264"/>
    <lineage>
        <taxon>Eukaryota</taxon>
        <taxon>Metazoa</taxon>
        <taxon>Ecdysozoa</taxon>
        <taxon>Arthropoda</taxon>
        <taxon>Chelicerata</taxon>
        <taxon>Arachnida</taxon>
        <taxon>Acari</taxon>
        <taxon>Acariformes</taxon>
        <taxon>Trombidiformes</taxon>
        <taxon>Prostigmata</taxon>
        <taxon>Eleutherengona</taxon>
        <taxon>Raphignathae</taxon>
        <taxon>Tetranychoidea</taxon>
        <taxon>Tetranychidae</taxon>
        <taxon>Tetranychus</taxon>
    </lineage>
</organism>
<feature type="compositionally biased region" description="Basic and acidic residues" evidence="1">
    <location>
        <begin position="19"/>
        <end position="33"/>
    </location>
</feature>
<evidence type="ECO:0000313" key="3">
    <source>
        <dbReference type="Proteomes" id="UP000015104"/>
    </source>
</evidence>
<proteinExistence type="predicted"/>
<dbReference type="AlphaFoldDB" id="T1KP65"/>
<protein>
    <submittedName>
        <fullName evidence="2">Uncharacterized protein</fullName>
    </submittedName>
</protein>
<feature type="compositionally biased region" description="Basic residues" evidence="1">
    <location>
        <begin position="7"/>
        <end position="18"/>
    </location>
</feature>
<evidence type="ECO:0000313" key="2">
    <source>
        <dbReference type="EnsemblMetazoa" id="tetur16g03580.1"/>
    </source>
</evidence>
<feature type="region of interest" description="Disordered" evidence="1">
    <location>
        <begin position="114"/>
        <end position="133"/>
    </location>
</feature>